<protein>
    <submittedName>
        <fullName evidence="2">Uncharacterized protein</fullName>
    </submittedName>
</protein>
<sequence>MQGFLPGTGRTPTRTGTGMLD</sequence>
<organism evidence="2">
    <name type="scientific">Arundo donax</name>
    <name type="common">Giant reed</name>
    <name type="synonym">Donax arundinaceus</name>
    <dbReference type="NCBI Taxonomy" id="35708"/>
    <lineage>
        <taxon>Eukaryota</taxon>
        <taxon>Viridiplantae</taxon>
        <taxon>Streptophyta</taxon>
        <taxon>Embryophyta</taxon>
        <taxon>Tracheophyta</taxon>
        <taxon>Spermatophyta</taxon>
        <taxon>Magnoliopsida</taxon>
        <taxon>Liliopsida</taxon>
        <taxon>Poales</taxon>
        <taxon>Poaceae</taxon>
        <taxon>PACMAD clade</taxon>
        <taxon>Arundinoideae</taxon>
        <taxon>Arundineae</taxon>
        <taxon>Arundo</taxon>
    </lineage>
</organism>
<accession>A0A0A9ELZ0</accession>
<dbReference type="EMBL" id="GBRH01196136">
    <property type="protein sequence ID" value="JAE01760.1"/>
    <property type="molecule type" value="Transcribed_RNA"/>
</dbReference>
<dbReference type="AlphaFoldDB" id="A0A0A9ELZ0"/>
<proteinExistence type="predicted"/>
<evidence type="ECO:0000313" key="2">
    <source>
        <dbReference type="EMBL" id="JAE01760.1"/>
    </source>
</evidence>
<reference evidence="2" key="2">
    <citation type="journal article" date="2015" name="Data Brief">
        <title>Shoot transcriptome of the giant reed, Arundo donax.</title>
        <authorList>
            <person name="Barrero R.A."/>
            <person name="Guerrero F.D."/>
            <person name="Moolhuijzen P."/>
            <person name="Goolsby J.A."/>
            <person name="Tidwell J."/>
            <person name="Bellgard S.E."/>
            <person name="Bellgard M.I."/>
        </authorList>
    </citation>
    <scope>NUCLEOTIDE SEQUENCE</scope>
    <source>
        <tissue evidence="2">Shoot tissue taken approximately 20 cm above the soil surface</tissue>
    </source>
</reference>
<name>A0A0A9ELZ0_ARUDO</name>
<feature type="region of interest" description="Disordered" evidence="1">
    <location>
        <begin position="1"/>
        <end position="21"/>
    </location>
</feature>
<evidence type="ECO:0000256" key="1">
    <source>
        <dbReference type="SAM" id="MobiDB-lite"/>
    </source>
</evidence>
<feature type="compositionally biased region" description="Low complexity" evidence="1">
    <location>
        <begin position="7"/>
        <end position="21"/>
    </location>
</feature>
<reference evidence="2" key="1">
    <citation type="submission" date="2014-09" db="EMBL/GenBank/DDBJ databases">
        <authorList>
            <person name="Magalhaes I.L.F."/>
            <person name="Oliveira U."/>
            <person name="Santos F.R."/>
            <person name="Vidigal T.H.D.A."/>
            <person name="Brescovit A.D."/>
            <person name="Santos A.J."/>
        </authorList>
    </citation>
    <scope>NUCLEOTIDE SEQUENCE</scope>
    <source>
        <tissue evidence="2">Shoot tissue taken approximately 20 cm above the soil surface</tissue>
    </source>
</reference>